<protein>
    <submittedName>
        <fullName evidence="3">Uncharacterized protein</fullName>
    </submittedName>
</protein>
<reference evidence="3 4" key="1">
    <citation type="submission" date="2015-11" db="EMBL/GenBank/DDBJ databases">
        <title>Expanding the genomic diversity of Burkholderia species for the development of highly accurate diagnostics.</title>
        <authorList>
            <person name="Sahl J."/>
            <person name="Keim P."/>
            <person name="Wagner D."/>
        </authorList>
    </citation>
    <scope>NUCLEOTIDE SEQUENCE [LARGE SCALE GENOMIC DNA]</scope>
    <source>
        <strain evidence="3 4">MSMB2087WGS</strain>
    </source>
</reference>
<accession>A0A119HFD8</accession>
<proteinExistence type="predicted"/>
<dbReference type="RefSeq" id="WP_060191969.1">
    <property type="nucleotide sequence ID" value="NZ_LPHD01000049.1"/>
</dbReference>
<evidence type="ECO:0000256" key="1">
    <source>
        <dbReference type="SAM" id="Coils"/>
    </source>
</evidence>
<gene>
    <name evidence="3" type="ORF">WL29_20700</name>
</gene>
<dbReference type="AlphaFoldDB" id="A0A119HFD8"/>
<feature type="coiled-coil region" evidence="1">
    <location>
        <begin position="164"/>
        <end position="191"/>
    </location>
</feature>
<feature type="compositionally biased region" description="Polar residues" evidence="2">
    <location>
        <begin position="226"/>
        <end position="235"/>
    </location>
</feature>
<feature type="region of interest" description="Disordered" evidence="2">
    <location>
        <begin position="213"/>
        <end position="235"/>
    </location>
</feature>
<evidence type="ECO:0000256" key="2">
    <source>
        <dbReference type="SAM" id="MobiDB-lite"/>
    </source>
</evidence>
<evidence type="ECO:0000313" key="3">
    <source>
        <dbReference type="EMBL" id="KWA83787.1"/>
    </source>
</evidence>
<sequence length="235" mass="26298">MSFSSTPYPLEFWTRLQHRMAAEYQAQLTRLAEVLKPTPVTVDTGDQALQRGPQARAELFGRVYELDSLQLVLMILGGQLRIASFRAEIPDLEAHIHCLRSMAQLKEKFLTGLPRRAPFEQEIQVALTQYAGLRTAGTGEVILSERQRLRALTINLPPLGAEDTVEHERALRTLLTQIDQKEAELQNLKVSTMLSLRVPDDLAQLVTSFGVTMEREPEPEVPATPQVDSDANANT</sequence>
<organism evidence="3 4">
    <name type="scientific">Burkholderia ubonensis</name>
    <dbReference type="NCBI Taxonomy" id="101571"/>
    <lineage>
        <taxon>Bacteria</taxon>
        <taxon>Pseudomonadati</taxon>
        <taxon>Pseudomonadota</taxon>
        <taxon>Betaproteobacteria</taxon>
        <taxon>Burkholderiales</taxon>
        <taxon>Burkholderiaceae</taxon>
        <taxon>Burkholderia</taxon>
        <taxon>Burkholderia cepacia complex</taxon>
    </lineage>
</organism>
<keyword evidence="1" id="KW-0175">Coiled coil</keyword>
<dbReference type="EMBL" id="LPHD01000049">
    <property type="protein sequence ID" value="KWA83787.1"/>
    <property type="molecule type" value="Genomic_DNA"/>
</dbReference>
<evidence type="ECO:0000313" key="4">
    <source>
        <dbReference type="Proteomes" id="UP000060630"/>
    </source>
</evidence>
<name>A0A119HFD8_9BURK</name>
<dbReference type="Proteomes" id="UP000060630">
    <property type="component" value="Unassembled WGS sequence"/>
</dbReference>
<comment type="caution">
    <text evidence="3">The sequence shown here is derived from an EMBL/GenBank/DDBJ whole genome shotgun (WGS) entry which is preliminary data.</text>
</comment>